<organism evidence="6 7">
    <name type="scientific">Leptolyngbya iicbica LK</name>
    <dbReference type="NCBI Taxonomy" id="2294035"/>
    <lineage>
        <taxon>Bacteria</taxon>
        <taxon>Bacillati</taxon>
        <taxon>Cyanobacteriota</taxon>
        <taxon>Cyanophyceae</taxon>
        <taxon>Leptolyngbyales</taxon>
        <taxon>Leptolyngbyaceae</taxon>
        <taxon>Leptolyngbya group</taxon>
        <taxon>Leptolyngbya</taxon>
        <taxon>Leptolyngbya iicbica</taxon>
    </lineage>
</organism>
<keyword evidence="2 5" id="KW-0812">Transmembrane</keyword>
<evidence type="ECO:0000256" key="1">
    <source>
        <dbReference type="ARBA" id="ARBA00004141"/>
    </source>
</evidence>
<name>A0A4Q7EEI2_9CYAN</name>
<dbReference type="NCBIfam" id="NF037968">
    <property type="entry name" value="SemiSWEET_2"/>
    <property type="match status" value="1"/>
</dbReference>
<keyword evidence="4 5" id="KW-0472">Membrane</keyword>
<evidence type="ECO:0000313" key="7">
    <source>
        <dbReference type="Proteomes" id="UP000292459"/>
    </source>
</evidence>
<feature type="transmembrane region" description="Helical" evidence="5">
    <location>
        <begin position="6"/>
        <end position="24"/>
    </location>
</feature>
<dbReference type="RefSeq" id="WP_063776183.1">
    <property type="nucleotide sequence ID" value="NZ_QVFV01000002.1"/>
</dbReference>
<protein>
    <recommendedName>
        <fullName evidence="8">MtN3 and saliva related transmembrane protein</fullName>
    </recommendedName>
</protein>
<dbReference type="InterPro" id="IPR047662">
    <property type="entry name" value="SemiSWEET"/>
</dbReference>
<dbReference type="EMBL" id="QVFV01000002">
    <property type="protein sequence ID" value="RZM79685.1"/>
    <property type="molecule type" value="Genomic_DNA"/>
</dbReference>
<dbReference type="InterPro" id="IPR006603">
    <property type="entry name" value="PQ-loop_rpt"/>
</dbReference>
<accession>A0A4Q7EEI2</accession>
<feature type="transmembrane region" description="Helical" evidence="5">
    <location>
        <begin position="62"/>
        <end position="83"/>
    </location>
</feature>
<feature type="transmembrane region" description="Helical" evidence="5">
    <location>
        <begin position="36"/>
        <end position="56"/>
    </location>
</feature>
<sequence>MDLITALGIVAGSLTTFAYLPQVVKTWRSRSADGMSWSMLIILCVGISLWLVYGVYANDTPLILANLFTLMFSSTILAVKVRYEALPKLKAQRSLSGTHGTTVLSPAGVTSLGQSWELETEVTFSSPEPESSSPVA</sequence>
<dbReference type="GO" id="GO:0016020">
    <property type="term" value="C:membrane"/>
    <property type="evidence" value="ECO:0007669"/>
    <property type="project" value="UniProtKB-SubCell"/>
</dbReference>
<dbReference type="Pfam" id="PF04193">
    <property type="entry name" value="PQ-loop"/>
    <property type="match status" value="1"/>
</dbReference>
<gene>
    <name evidence="6" type="ORF">DYY88_13370</name>
</gene>
<evidence type="ECO:0008006" key="8">
    <source>
        <dbReference type="Google" id="ProtNLM"/>
    </source>
</evidence>
<dbReference type="GO" id="GO:0051119">
    <property type="term" value="F:sugar transmembrane transporter activity"/>
    <property type="evidence" value="ECO:0007669"/>
    <property type="project" value="InterPro"/>
</dbReference>
<evidence type="ECO:0000313" key="6">
    <source>
        <dbReference type="EMBL" id="RZM79685.1"/>
    </source>
</evidence>
<evidence type="ECO:0000256" key="4">
    <source>
        <dbReference type="ARBA" id="ARBA00023136"/>
    </source>
</evidence>
<dbReference type="OrthoDB" id="9814012at2"/>
<keyword evidence="7" id="KW-1185">Reference proteome</keyword>
<evidence type="ECO:0000256" key="5">
    <source>
        <dbReference type="SAM" id="Phobius"/>
    </source>
</evidence>
<dbReference type="Proteomes" id="UP000292459">
    <property type="component" value="Unassembled WGS sequence"/>
</dbReference>
<dbReference type="Gene3D" id="1.20.1280.290">
    <property type="match status" value="1"/>
</dbReference>
<proteinExistence type="predicted"/>
<evidence type="ECO:0000256" key="3">
    <source>
        <dbReference type="ARBA" id="ARBA00022989"/>
    </source>
</evidence>
<evidence type="ECO:0000256" key="2">
    <source>
        <dbReference type="ARBA" id="ARBA00022692"/>
    </source>
</evidence>
<dbReference type="SMART" id="SM00679">
    <property type="entry name" value="CTNS"/>
    <property type="match status" value="1"/>
</dbReference>
<dbReference type="AlphaFoldDB" id="A0A4Q7EEI2"/>
<comment type="subcellular location">
    <subcellularLocation>
        <location evidence="1">Membrane</location>
        <topology evidence="1">Multi-pass membrane protein</topology>
    </subcellularLocation>
</comment>
<comment type="caution">
    <text evidence="6">The sequence shown here is derived from an EMBL/GenBank/DDBJ whole genome shotgun (WGS) entry which is preliminary data.</text>
</comment>
<keyword evidence="3 5" id="KW-1133">Transmembrane helix</keyword>
<reference evidence="6 7" key="1">
    <citation type="submission" date="2018-11" db="EMBL/GenBank/DDBJ databases">
        <title>Whole genome sequencing of an environmental sample.</title>
        <authorList>
            <person name="Sarangi A.N."/>
            <person name="Singh D."/>
            <person name="Tripathy S."/>
        </authorList>
    </citation>
    <scope>NUCLEOTIDE SEQUENCE [LARGE SCALE GENOMIC DNA]</scope>
    <source>
        <strain evidence="6 7">Lakshadweep</strain>
    </source>
</reference>